<reference evidence="3 4" key="1">
    <citation type="submission" date="2021-03" db="EMBL/GenBank/DDBJ databases">
        <title>Winogradskyella sp. nov., isolated from costal sediment.</title>
        <authorList>
            <person name="Gao C."/>
        </authorList>
    </citation>
    <scope>NUCLEOTIDE SEQUENCE [LARGE SCALE GENOMIC DNA]</scope>
    <source>
        <strain evidence="3 4">DF17</strain>
    </source>
</reference>
<dbReference type="InterPro" id="IPR026444">
    <property type="entry name" value="Secre_tail"/>
</dbReference>
<name>A0ABS3T779_9FLAO</name>
<dbReference type="Gene3D" id="2.60.40.3080">
    <property type="match status" value="1"/>
</dbReference>
<sequence length="193" mass="20623">DVTGQITVDCANTDPNNPTPTVAVFEVQGAELSIDNSISQNNEVLTANESGPGITYQWIDCNNGNAPLPNETNQSFTATINGSYAVIISNTACATSVTSDCVNIDSLSINDVPDNFEVQFYPNPVESDLNIQFGSTHAQVDIEVYSLLGQKVSTVSLENSSNHQLDLSELPGGSYILRIIADGNTITKTILKH</sequence>
<proteinExistence type="predicted"/>
<comment type="caution">
    <text evidence="3">The sequence shown here is derived from an EMBL/GenBank/DDBJ whole genome shotgun (WGS) entry which is preliminary data.</text>
</comment>
<keyword evidence="1" id="KW-0732">Signal</keyword>
<dbReference type="Pfam" id="PF18962">
    <property type="entry name" value="Por_Secre_tail"/>
    <property type="match status" value="1"/>
</dbReference>
<gene>
    <name evidence="3" type="ORF">J4050_13395</name>
</gene>
<evidence type="ECO:0000313" key="4">
    <source>
        <dbReference type="Proteomes" id="UP000676776"/>
    </source>
</evidence>
<evidence type="ECO:0000259" key="2">
    <source>
        <dbReference type="Pfam" id="PF18962"/>
    </source>
</evidence>
<evidence type="ECO:0000256" key="1">
    <source>
        <dbReference type="ARBA" id="ARBA00022729"/>
    </source>
</evidence>
<dbReference type="RefSeq" id="WP_208155099.1">
    <property type="nucleotide sequence ID" value="NZ_JAGEVF010000011.1"/>
</dbReference>
<dbReference type="EMBL" id="JAGEVF010000011">
    <property type="protein sequence ID" value="MBO3117746.1"/>
    <property type="molecule type" value="Genomic_DNA"/>
</dbReference>
<protein>
    <submittedName>
        <fullName evidence="3">T9SS type A sorting domain-containing protein</fullName>
    </submittedName>
</protein>
<dbReference type="NCBIfam" id="TIGR04183">
    <property type="entry name" value="Por_Secre_tail"/>
    <property type="match status" value="1"/>
</dbReference>
<accession>A0ABS3T779</accession>
<keyword evidence="4" id="KW-1185">Reference proteome</keyword>
<organism evidence="3 4">
    <name type="scientific">Winogradskyella pelagia</name>
    <dbReference type="NCBI Taxonomy" id="2819984"/>
    <lineage>
        <taxon>Bacteria</taxon>
        <taxon>Pseudomonadati</taxon>
        <taxon>Bacteroidota</taxon>
        <taxon>Flavobacteriia</taxon>
        <taxon>Flavobacteriales</taxon>
        <taxon>Flavobacteriaceae</taxon>
        <taxon>Winogradskyella</taxon>
    </lineage>
</organism>
<feature type="domain" description="Secretion system C-terminal sorting" evidence="2">
    <location>
        <begin position="121"/>
        <end position="190"/>
    </location>
</feature>
<evidence type="ECO:0000313" key="3">
    <source>
        <dbReference type="EMBL" id="MBO3117746.1"/>
    </source>
</evidence>
<feature type="non-terminal residue" evidence="3">
    <location>
        <position position="1"/>
    </location>
</feature>
<dbReference type="Proteomes" id="UP000676776">
    <property type="component" value="Unassembled WGS sequence"/>
</dbReference>